<dbReference type="AlphaFoldDB" id="A0AAV6RV30"/>
<reference evidence="10 11" key="1">
    <citation type="journal article" date="2021" name="Sci. Rep.">
        <title>Chromosome anchoring in Senegalese sole (Solea senegalensis) reveals sex-associated markers and genome rearrangements in flatfish.</title>
        <authorList>
            <person name="Guerrero-Cozar I."/>
            <person name="Gomez-Garrido J."/>
            <person name="Berbel C."/>
            <person name="Martinez-Blanch J.F."/>
            <person name="Alioto T."/>
            <person name="Claros M.G."/>
            <person name="Gagnaire P.A."/>
            <person name="Manchado M."/>
        </authorList>
    </citation>
    <scope>NUCLEOTIDE SEQUENCE [LARGE SCALE GENOMIC DNA]</scope>
    <source>
        <strain evidence="10">Sse05_10M</strain>
    </source>
</reference>
<dbReference type="PANTHER" id="PTHR20859">
    <property type="entry name" value="INTERFERON/INTERLEUKIN RECEPTOR"/>
    <property type="match status" value="1"/>
</dbReference>
<keyword evidence="11" id="KW-1185">Reference proteome</keyword>
<reference evidence="10" key="2">
    <citation type="submission" date="2021-03" db="EMBL/GenBank/DDBJ databases">
        <authorList>
            <person name="Guerrero-Cozar I."/>
            <person name="Gomez-Garrido J."/>
            <person name="Berbel C."/>
            <person name="Martinez-Blanch J.F."/>
            <person name="Alioto T."/>
            <person name="Claros M.G."/>
            <person name="Gagnaire P.A."/>
            <person name="Manchado M."/>
        </authorList>
    </citation>
    <scope>NUCLEOTIDE SEQUENCE</scope>
    <source>
        <strain evidence="10">Sse05_10M</strain>
        <tissue evidence="10">Blood</tissue>
    </source>
</reference>
<dbReference type="FunFam" id="2.60.40.10:FF:000348">
    <property type="entry name" value="Interleukin 20 receptor subunit alpha"/>
    <property type="match status" value="1"/>
</dbReference>
<keyword evidence="2 7" id="KW-0732">Signal</keyword>
<comment type="similarity">
    <text evidence="1">Belongs to the type II cytokine receptor family.</text>
</comment>
<evidence type="ECO:0000256" key="6">
    <source>
        <dbReference type="SAM" id="Phobius"/>
    </source>
</evidence>
<feature type="compositionally biased region" description="Basic and acidic residues" evidence="5">
    <location>
        <begin position="414"/>
        <end position="432"/>
    </location>
</feature>
<keyword evidence="6" id="KW-1133">Transmembrane helix</keyword>
<evidence type="ECO:0000259" key="9">
    <source>
        <dbReference type="Pfam" id="PF09294"/>
    </source>
</evidence>
<organism evidence="10 11">
    <name type="scientific">Solea senegalensis</name>
    <name type="common">Senegalese sole</name>
    <dbReference type="NCBI Taxonomy" id="28829"/>
    <lineage>
        <taxon>Eukaryota</taxon>
        <taxon>Metazoa</taxon>
        <taxon>Chordata</taxon>
        <taxon>Craniata</taxon>
        <taxon>Vertebrata</taxon>
        <taxon>Euteleostomi</taxon>
        <taxon>Actinopterygii</taxon>
        <taxon>Neopterygii</taxon>
        <taxon>Teleostei</taxon>
        <taxon>Neoteleostei</taxon>
        <taxon>Acanthomorphata</taxon>
        <taxon>Carangaria</taxon>
        <taxon>Pleuronectiformes</taxon>
        <taxon>Pleuronectoidei</taxon>
        <taxon>Soleidae</taxon>
        <taxon>Solea</taxon>
    </lineage>
</organism>
<keyword evidence="4 10" id="KW-0675">Receptor</keyword>
<accession>A0AAV6RV30</accession>
<feature type="chain" id="PRO_5044715187" evidence="7">
    <location>
        <begin position="20"/>
        <end position="586"/>
    </location>
</feature>
<evidence type="ECO:0000256" key="3">
    <source>
        <dbReference type="ARBA" id="ARBA00023157"/>
    </source>
</evidence>
<feature type="domain" description="Fibronectin type-III" evidence="8">
    <location>
        <begin position="4"/>
        <end position="115"/>
    </location>
</feature>
<dbReference type="EMBL" id="JAGKHQ010000009">
    <property type="protein sequence ID" value="KAG7509301.1"/>
    <property type="molecule type" value="Genomic_DNA"/>
</dbReference>
<evidence type="ECO:0000256" key="2">
    <source>
        <dbReference type="ARBA" id="ARBA00022729"/>
    </source>
</evidence>
<keyword evidence="3" id="KW-1015">Disulfide bond</keyword>
<feature type="signal peptide" evidence="7">
    <location>
        <begin position="1"/>
        <end position="19"/>
    </location>
</feature>
<dbReference type="InterPro" id="IPR015373">
    <property type="entry name" value="Interferon/interleukin_rcp_dom"/>
</dbReference>
<keyword evidence="6" id="KW-0812">Transmembrane</keyword>
<evidence type="ECO:0000259" key="8">
    <source>
        <dbReference type="Pfam" id="PF01108"/>
    </source>
</evidence>
<evidence type="ECO:0000256" key="1">
    <source>
        <dbReference type="ARBA" id="ARBA00005399"/>
    </source>
</evidence>
<comment type="caution">
    <text evidence="10">The sequence shown here is derived from an EMBL/GenBank/DDBJ whole genome shotgun (WGS) entry which is preliminary data.</text>
</comment>
<feature type="transmembrane region" description="Helical" evidence="6">
    <location>
        <begin position="241"/>
        <end position="262"/>
    </location>
</feature>
<name>A0AAV6RV30_SOLSE</name>
<dbReference type="Pfam" id="PF09294">
    <property type="entry name" value="Interfer-bind"/>
    <property type="match status" value="1"/>
</dbReference>
<dbReference type="Proteomes" id="UP000693946">
    <property type="component" value="Linkage Group LG17"/>
</dbReference>
<evidence type="ECO:0000256" key="5">
    <source>
        <dbReference type="SAM" id="MobiDB-lite"/>
    </source>
</evidence>
<feature type="region of interest" description="Disordered" evidence="5">
    <location>
        <begin position="400"/>
        <end position="434"/>
    </location>
</feature>
<dbReference type="InterPro" id="IPR050650">
    <property type="entry name" value="Type-II_Cytokine-TF_Rcpt"/>
</dbReference>
<dbReference type="Pfam" id="PF01108">
    <property type="entry name" value="Tissue_fac"/>
    <property type="match status" value="1"/>
</dbReference>
<dbReference type="GO" id="GO:0004896">
    <property type="term" value="F:cytokine receptor activity"/>
    <property type="evidence" value="ECO:0007669"/>
    <property type="project" value="TreeGrafter"/>
</dbReference>
<evidence type="ECO:0000256" key="7">
    <source>
        <dbReference type="SAM" id="SignalP"/>
    </source>
</evidence>
<evidence type="ECO:0000313" key="10">
    <source>
        <dbReference type="EMBL" id="KAG7509301.1"/>
    </source>
</evidence>
<sequence>MWTLSFVLDLAVLFYAVSSTPPSPINVTFSSVNLRNVLQWTPANGTPEDTHFTVQYAIYGDTIQGSKGKRVHWRAAQQCTDIARSWCDLSLETWDTEESYYAKVRAVGKRESSKWAITRRFDPKLDTTLGPPLVSVEMEGSNAIIDMKVPIRHQPNNHFPVVSMATLYPQLTYNLSIQIHRQTYHFPVDSNPYTYQLIHPNKKHCFSARMRLLSMPIKCQSSAWHCITTPQDPEIVYLHKVVWAIVVPSVCLCVLAVVAYLLHNYLMGKGQKSRMLNSPTIWAPSLTFSPENLNLNFILVSGINNESLSDLRMQKDDLVPPYAPQGPETPPETDDLSIDYGFVGVAPQTCVGGEDTARERRQDQGGDGNNLNGTNQICIAGDSYKKKKWGAGHFTRVNSPQTNSYLSQKSPHTCTHDHSPVEVNGKTDRNAEEGSEAVALLSAYASQNIGNIAPIHADQSDSLADDYGLLSVASAHSAEKEGEEEEEEEEEVGLCINWDPETGKLVFPEIDTEAGFDEVMQGAEGSEGNLGREEVNVVGGKLKLENVLVKQASEEEVQREMERGGETGWEVDDIFTKWNVVISMDQ</sequence>
<dbReference type="InterPro" id="IPR003961">
    <property type="entry name" value="FN3_dom"/>
</dbReference>
<keyword evidence="6" id="KW-0472">Membrane</keyword>
<feature type="compositionally biased region" description="Polar residues" evidence="5">
    <location>
        <begin position="400"/>
        <end position="413"/>
    </location>
</feature>
<dbReference type="EMBL" id="JAGKHQ010000009">
    <property type="protein sequence ID" value="KAG7509303.1"/>
    <property type="molecule type" value="Genomic_DNA"/>
</dbReference>
<protein>
    <submittedName>
        <fullName evidence="10">Interleukin-20 receptor subunit alpha-like</fullName>
    </submittedName>
</protein>
<proteinExistence type="inferred from homology"/>
<feature type="domain" description="Interferon/interleukin receptor" evidence="9">
    <location>
        <begin position="127"/>
        <end position="230"/>
    </location>
</feature>
<evidence type="ECO:0000256" key="4">
    <source>
        <dbReference type="ARBA" id="ARBA00023170"/>
    </source>
</evidence>
<dbReference type="PANTHER" id="PTHR20859:SF86">
    <property type="entry name" value="INTERLEUKIN-20 RECEPTOR SUBUNIT ALPHA"/>
    <property type="match status" value="1"/>
</dbReference>
<evidence type="ECO:0000313" key="11">
    <source>
        <dbReference type="Proteomes" id="UP000693946"/>
    </source>
</evidence>
<dbReference type="GO" id="GO:0005886">
    <property type="term" value="C:plasma membrane"/>
    <property type="evidence" value="ECO:0007669"/>
    <property type="project" value="TreeGrafter"/>
</dbReference>
<gene>
    <name evidence="10" type="ORF">JOB18_040710</name>
</gene>